<dbReference type="AlphaFoldDB" id="A0A0F8W6X8"/>
<dbReference type="SMART" id="SM00387">
    <property type="entry name" value="HATPase_c"/>
    <property type="match status" value="1"/>
</dbReference>
<evidence type="ECO:0000259" key="6">
    <source>
        <dbReference type="PROSITE" id="PS50109"/>
    </source>
</evidence>
<gene>
    <name evidence="7" type="ORF">LCGC14_3104040</name>
</gene>
<dbReference type="Pfam" id="PF02518">
    <property type="entry name" value="HATPase_c"/>
    <property type="match status" value="1"/>
</dbReference>
<feature type="domain" description="Histidine kinase" evidence="6">
    <location>
        <begin position="1"/>
        <end position="142"/>
    </location>
</feature>
<name>A0A0F8W6X8_9ZZZZ</name>
<dbReference type="Gene3D" id="3.30.565.10">
    <property type="entry name" value="Histidine kinase-like ATPase, C-terminal domain"/>
    <property type="match status" value="1"/>
</dbReference>
<dbReference type="FunFam" id="3.30.565.10:FF:000006">
    <property type="entry name" value="Sensor histidine kinase WalK"/>
    <property type="match status" value="1"/>
</dbReference>
<dbReference type="GO" id="GO:0009927">
    <property type="term" value="F:histidine phosphotransfer kinase activity"/>
    <property type="evidence" value="ECO:0007669"/>
    <property type="project" value="TreeGrafter"/>
</dbReference>
<dbReference type="SUPFAM" id="SSF55874">
    <property type="entry name" value="ATPase domain of HSP90 chaperone/DNA topoisomerase II/histidine kinase"/>
    <property type="match status" value="1"/>
</dbReference>
<dbReference type="InterPro" id="IPR004358">
    <property type="entry name" value="Sig_transdc_His_kin-like_C"/>
</dbReference>
<dbReference type="PROSITE" id="PS50109">
    <property type="entry name" value="HIS_KIN"/>
    <property type="match status" value="1"/>
</dbReference>
<dbReference type="InterPro" id="IPR036890">
    <property type="entry name" value="HATPase_C_sf"/>
</dbReference>
<evidence type="ECO:0000313" key="7">
    <source>
        <dbReference type="EMBL" id="KKK52527.1"/>
    </source>
</evidence>
<keyword evidence="4" id="KW-0808">Transferase</keyword>
<comment type="caution">
    <text evidence="7">The sequence shown here is derived from an EMBL/GenBank/DDBJ whole genome shotgun (WGS) entry which is preliminary data.</text>
</comment>
<dbReference type="InterPro" id="IPR005467">
    <property type="entry name" value="His_kinase_dom"/>
</dbReference>
<reference evidence="7" key="1">
    <citation type="journal article" date="2015" name="Nature">
        <title>Complex archaea that bridge the gap between prokaryotes and eukaryotes.</title>
        <authorList>
            <person name="Spang A."/>
            <person name="Saw J.H."/>
            <person name="Jorgensen S.L."/>
            <person name="Zaremba-Niedzwiedzka K."/>
            <person name="Martijn J."/>
            <person name="Lind A.E."/>
            <person name="van Eijk R."/>
            <person name="Schleper C."/>
            <person name="Guy L."/>
            <person name="Ettema T.J."/>
        </authorList>
    </citation>
    <scope>NUCLEOTIDE SEQUENCE</scope>
</reference>
<dbReference type="EMBL" id="LAZR01066973">
    <property type="protein sequence ID" value="KKK52527.1"/>
    <property type="molecule type" value="Genomic_DNA"/>
</dbReference>
<comment type="catalytic activity">
    <reaction evidence="1">
        <text>ATP + protein L-histidine = ADP + protein N-phospho-L-histidine.</text>
        <dbReference type="EC" id="2.7.13.3"/>
    </reaction>
</comment>
<dbReference type="EC" id="2.7.13.3" evidence="2"/>
<evidence type="ECO:0000256" key="1">
    <source>
        <dbReference type="ARBA" id="ARBA00000085"/>
    </source>
</evidence>
<dbReference type="PANTHER" id="PTHR43047">
    <property type="entry name" value="TWO-COMPONENT HISTIDINE PROTEIN KINASE"/>
    <property type="match status" value="1"/>
</dbReference>
<feature type="non-terminal residue" evidence="7">
    <location>
        <position position="1"/>
    </location>
</feature>
<sequence>NELNDHAIRRKHSIELNIHNKLSINIEKEEIHEVLSNLLSNAIKYIPPNGKIKVETKLTKGFVIISVRDNGIGFTDSQKQNLFQQFGKIERYGKGLDLGIDGTGLGLYISKRIVELHGGKIWMESEGKNKGSTFYFTLPFIPQ</sequence>
<keyword evidence="5" id="KW-0418">Kinase</keyword>
<accession>A0A0F8W6X8</accession>
<dbReference type="PRINTS" id="PR00344">
    <property type="entry name" value="BCTRLSENSOR"/>
</dbReference>
<dbReference type="PANTHER" id="PTHR43047:SF72">
    <property type="entry name" value="OSMOSENSING HISTIDINE PROTEIN KINASE SLN1"/>
    <property type="match status" value="1"/>
</dbReference>
<proteinExistence type="predicted"/>
<evidence type="ECO:0000256" key="2">
    <source>
        <dbReference type="ARBA" id="ARBA00012438"/>
    </source>
</evidence>
<protein>
    <recommendedName>
        <fullName evidence="2">histidine kinase</fullName>
        <ecNumber evidence="2">2.7.13.3</ecNumber>
    </recommendedName>
</protein>
<evidence type="ECO:0000256" key="4">
    <source>
        <dbReference type="ARBA" id="ARBA00022679"/>
    </source>
</evidence>
<dbReference type="InterPro" id="IPR003594">
    <property type="entry name" value="HATPase_dom"/>
</dbReference>
<dbReference type="CDD" id="cd00075">
    <property type="entry name" value="HATPase"/>
    <property type="match status" value="1"/>
</dbReference>
<dbReference type="GO" id="GO:0005886">
    <property type="term" value="C:plasma membrane"/>
    <property type="evidence" value="ECO:0007669"/>
    <property type="project" value="TreeGrafter"/>
</dbReference>
<dbReference type="GO" id="GO:0000155">
    <property type="term" value="F:phosphorelay sensor kinase activity"/>
    <property type="evidence" value="ECO:0007669"/>
    <property type="project" value="TreeGrafter"/>
</dbReference>
<evidence type="ECO:0000256" key="3">
    <source>
        <dbReference type="ARBA" id="ARBA00022553"/>
    </source>
</evidence>
<evidence type="ECO:0000256" key="5">
    <source>
        <dbReference type="ARBA" id="ARBA00022777"/>
    </source>
</evidence>
<keyword evidence="3" id="KW-0597">Phosphoprotein</keyword>
<organism evidence="7">
    <name type="scientific">marine sediment metagenome</name>
    <dbReference type="NCBI Taxonomy" id="412755"/>
    <lineage>
        <taxon>unclassified sequences</taxon>
        <taxon>metagenomes</taxon>
        <taxon>ecological metagenomes</taxon>
    </lineage>
</organism>